<sequence>MERLYYVSLCIQLLLILIIQSDPEYSPVNFLFIPAFFLTTFGFIYAKTQKNIFAYISIAGFLVFIPIGILGVIAVRNTMDKESKRKFKERLNDE</sequence>
<keyword evidence="1" id="KW-1133">Transmembrane helix</keyword>
<protein>
    <submittedName>
        <fullName evidence="2">Uncharacterized protein</fullName>
    </submittedName>
</protein>
<name>A0ABV0KVS7_9GAMM</name>
<evidence type="ECO:0000313" key="2">
    <source>
        <dbReference type="EMBL" id="MEP7728262.1"/>
    </source>
</evidence>
<keyword evidence="1" id="KW-0472">Membrane</keyword>
<proteinExistence type="predicted"/>
<dbReference type="Proteomes" id="UP001471651">
    <property type="component" value="Unassembled WGS sequence"/>
</dbReference>
<keyword evidence="1" id="KW-0812">Transmembrane</keyword>
<feature type="transmembrane region" description="Helical" evidence="1">
    <location>
        <begin position="28"/>
        <end position="46"/>
    </location>
</feature>
<keyword evidence="3" id="KW-1185">Reference proteome</keyword>
<gene>
    <name evidence="2" type="ORF">ABKW32_02300</name>
</gene>
<organism evidence="2 3">
    <name type="scientific">Marinomonas primoryensis</name>
    <dbReference type="NCBI Taxonomy" id="178399"/>
    <lineage>
        <taxon>Bacteria</taxon>
        <taxon>Pseudomonadati</taxon>
        <taxon>Pseudomonadota</taxon>
        <taxon>Gammaproteobacteria</taxon>
        <taxon>Oceanospirillales</taxon>
        <taxon>Oceanospirillaceae</taxon>
        <taxon>Marinomonas</taxon>
    </lineage>
</organism>
<feature type="transmembrane region" description="Helical" evidence="1">
    <location>
        <begin position="52"/>
        <end position="75"/>
    </location>
</feature>
<evidence type="ECO:0000313" key="3">
    <source>
        <dbReference type="Proteomes" id="UP001471651"/>
    </source>
</evidence>
<reference evidence="2 3" key="1">
    <citation type="submission" date="2024-05" db="EMBL/GenBank/DDBJ databases">
        <authorList>
            <person name="Busch G.E."/>
            <person name="Sharma I."/>
        </authorList>
    </citation>
    <scope>NUCLEOTIDE SEQUENCE [LARGE SCALE GENOMIC DNA]</scope>
    <source>
        <strain evidence="2 3">23GB23</strain>
    </source>
</reference>
<dbReference type="RefSeq" id="WP_348575975.1">
    <property type="nucleotide sequence ID" value="NZ_JBDYKN010000001.1"/>
</dbReference>
<evidence type="ECO:0000256" key="1">
    <source>
        <dbReference type="SAM" id="Phobius"/>
    </source>
</evidence>
<accession>A0ABV0KVS7</accession>
<dbReference type="EMBL" id="JBDYKN010000001">
    <property type="protein sequence ID" value="MEP7728262.1"/>
    <property type="molecule type" value="Genomic_DNA"/>
</dbReference>
<comment type="caution">
    <text evidence="2">The sequence shown here is derived from an EMBL/GenBank/DDBJ whole genome shotgun (WGS) entry which is preliminary data.</text>
</comment>
<feature type="transmembrane region" description="Helical" evidence="1">
    <location>
        <begin position="6"/>
        <end position="21"/>
    </location>
</feature>